<evidence type="ECO:0000259" key="6">
    <source>
        <dbReference type="Pfam" id="PF00361"/>
    </source>
</evidence>
<accession>A0A6J6CU60</accession>
<feature type="transmembrane region" description="Helical" evidence="5">
    <location>
        <begin position="90"/>
        <end position="110"/>
    </location>
</feature>
<feature type="transmembrane region" description="Helical" evidence="5">
    <location>
        <begin position="51"/>
        <end position="70"/>
    </location>
</feature>
<keyword evidence="4 5" id="KW-0472">Membrane</keyword>
<feature type="transmembrane region" description="Helical" evidence="5">
    <location>
        <begin position="287"/>
        <end position="308"/>
    </location>
</feature>
<evidence type="ECO:0000256" key="5">
    <source>
        <dbReference type="SAM" id="Phobius"/>
    </source>
</evidence>
<feature type="transmembrane region" description="Helical" evidence="5">
    <location>
        <begin position="145"/>
        <end position="164"/>
    </location>
</feature>
<sequence length="509" mass="53794">MIASLLAVDFTAPTVDYHALAPEIVLAAGLCIVLLVDLFVDERQRWITSTLAGFTLLGALIPVVTLAVIGDDTRYPLSGESLTGRYVVDEYALILKALFLLAGYVVVLMSADEIERGRYYQGEYYVLLLTSILGMVMMASSRDLISIFVALEFLSIPAYMLAAWNKRNSKGNEAGMKYYLLGVFASAIMLYGMSLLYGVTGTTLLSEIGPAITASGEFSGVHALAVAFIVVGFAFKVSAVPFHQWAPDVYEGAPTPITAFLSVASKAAGFVALTTLVFVAFPRADDVYQPFIFVLAAASMTIGNLLALRQTNIVRMFAYSSISQGGFILMPLTVAGVDGAGESALKAVVVYLVVYAATNLGAFAVIIAVARKTRSGEISSYGGLFSYAPALGVLMTIFLASLAGIPPLGGWFAKFGAFKAVLDAGTGWGYAIAIIAAINTVIAAAYYITVMREIWMKPVPDGDATPIRTPSSIQAALVITCGATIVLGVLPDLVGRFGDLADLTGALGR</sequence>
<protein>
    <submittedName>
        <fullName evidence="7">Unannotated protein</fullName>
    </submittedName>
</protein>
<feature type="transmembrane region" description="Helical" evidence="5">
    <location>
        <begin position="20"/>
        <end position="39"/>
    </location>
</feature>
<evidence type="ECO:0000256" key="2">
    <source>
        <dbReference type="ARBA" id="ARBA00022692"/>
    </source>
</evidence>
<feature type="transmembrane region" description="Helical" evidence="5">
    <location>
        <begin position="382"/>
        <end position="408"/>
    </location>
</feature>
<dbReference type="PANTHER" id="PTHR22773">
    <property type="entry name" value="NADH DEHYDROGENASE"/>
    <property type="match status" value="1"/>
</dbReference>
<feature type="domain" description="NADH:quinone oxidoreductase/Mrp antiporter transmembrane" evidence="6">
    <location>
        <begin position="141"/>
        <end position="436"/>
    </location>
</feature>
<evidence type="ECO:0000256" key="3">
    <source>
        <dbReference type="ARBA" id="ARBA00022989"/>
    </source>
</evidence>
<evidence type="ECO:0000313" key="7">
    <source>
        <dbReference type="EMBL" id="CAB4553743.1"/>
    </source>
</evidence>
<dbReference type="EMBL" id="CAEZSR010000035">
    <property type="protein sequence ID" value="CAB4553743.1"/>
    <property type="molecule type" value="Genomic_DNA"/>
</dbReference>
<feature type="transmembrane region" description="Helical" evidence="5">
    <location>
        <begin position="317"/>
        <end position="337"/>
    </location>
</feature>
<dbReference type="NCBIfam" id="TIGR01770">
    <property type="entry name" value="NDH_I_N"/>
    <property type="match status" value="1"/>
</dbReference>
<comment type="subcellular location">
    <subcellularLocation>
        <location evidence="1">Membrane</location>
        <topology evidence="1">Multi-pass membrane protein</topology>
    </subcellularLocation>
</comment>
<proteinExistence type="inferred from homology"/>
<feature type="transmembrane region" description="Helical" evidence="5">
    <location>
        <begin position="176"/>
        <end position="199"/>
    </location>
</feature>
<keyword evidence="2 5" id="KW-0812">Transmembrane</keyword>
<dbReference type="AlphaFoldDB" id="A0A6J6CU60"/>
<evidence type="ECO:0000256" key="1">
    <source>
        <dbReference type="ARBA" id="ARBA00004141"/>
    </source>
</evidence>
<dbReference type="HAMAP" id="MF_00445">
    <property type="entry name" value="NDH1_NuoN_1"/>
    <property type="match status" value="1"/>
</dbReference>
<reference evidence="7" key="1">
    <citation type="submission" date="2020-05" db="EMBL/GenBank/DDBJ databases">
        <authorList>
            <person name="Chiriac C."/>
            <person name="Salcher M."/>
            <person name="Ghai R."/>
            <person name="Kavagutti S V."/>
        </authorList>
    </citation>
    <scope>NUCLEOTIDE SEQUENCE</scope>
</reference>
<dbReference type="GO" id="GO:0042773">
    <property type="term" value="P:ATP synthesis coupled electron transport"/>
    <property type="evidence" value="ECO:0007669"/>
    <property type="project" value="InterPro"/>
</dbReference>
<evidence type="ECO:0000256" key="4">
    <source>
        <dbReference type="ARBA" id="ARBA00023136"/>
    </source>
</evidence>
<keyword evidence="3 5" id="KW-1133">Transmembrane helix</keyword>
<feature type="transmembrane region" description="Helical" evidence="5">
    <location>
        <begin position="428"/>
        <end position="448"/>
    </location>
</feature>
<feature type="transmembrane region" description="Helical" evidence="5">
    <location>
        <begin position="259"/>
        <end position="281"/>
    </location>
</feature>
<dbReference type="Pfam" id="PF00361">
    <property type="entry name" value="Proton_antipo_M"/>
    <property type="match status" value="1"/>
</dbReference>
<dbReference type="InterPro" id="IPR001750">
    <property type="entry name" value="ND/Mrp_TM"/>
</dbReference>
<dbReference type="GO" id="GO:0008137">
    <property type="term" value="F:NADH dehydrogenase (ubiquinone) activity"/>
    <property type="evidence" value="ECO:0007669"/>
    <property type="project" value="InterPro"/>
</dbReference>
<feature type="transmembrane region" description="Helical" evidence="5">
    <location>
        <begin position="349"/>
        <end position="370"/>
    </location>
</feature>
<dbReference type="GO" id="GO:0016020">
    <property type="term" value="C:membrane"/>
    <property type="evidence" value="ECO:0007669"/>
    <property type="project" value="UniProtKB-SubCell"/>
</dbReference>
<feature type="transmembrane region" description="Helical" evidence="5">
    <location>
        <begin position="219"/>
        <end position="238"/>
    </location>
</feature>
<name>A0A6J6CU60_9ZZZZ</name>
<dbReference type="InterPro" id="IPR010096">
    <property type="entry name" value="NADH-Q_OxRdtase_suN/2"/>
</dbReference>
<organism evidence="7">
    <name type="scientific">freshwater metagenome</name>
    <dbReference type="NCBI Taxonomy" id="449393"/>
    <lineage>
        <taxon>unclassified sequences</taxon>
        <taxon>metagenomes</taxon>
        <taxon>ecological metagenomes</taxon>
    </lineage>
</organism>
<gene>
    <name evidence="7" type="ORF">UFOPK1493_01264</name>
</gene>
<feature type="transmembrane region" description="Helical" evidence="5">
    <location>
        <begin position="122"/>
        <end position="139"/>
    </location>
</feature>